<organism evidence="9 10">
    <name type="scientific">Carassius auratus</name>
    <name type="common">Goldfish</name>
    <dbReference type="NCBI Taxonomy" id="7957"/>
    <lineage>
        <taxon>Eukaryota</taxon>
        <taxon>Metazoa</taxon>
        <taxon>Chordata</taxon>
        <taxon>Craniata</taxon>
        <taxon>Vertebrata</taxon>
        <taxon>Euteleostomi</taxon>
        <taxon>Actinopterygii</taxon>
        <taxon>Neopterygii</taxon>
        <taxon>Teleostei</taxon>
        <taxon>Ostariophysi</taxon>
        <taxon>Cypriniformes</taxon>
        <taxon>Cyprinidae</taxon>
        <taxon>Cyprininae</taxon>
        <taxon>Carassius</taxon>
    </lineage>
</organism>
<evidence type="ECO:0000313" key="10">
    <source>
        <dbReference type="RefSeq" id="XP_026052831.1"/>
    </source>
</evidence>
<dbReference type="InterPro" id="IPR058030">
    <property type="entry name" value="TRIM8/14/16/25/29/45/65_CC"/>
</dbReference>
<feature type="domain" description="B box-type" evidence="7">
    <location>
        <begin position="84"/>
        <end position="125"/>
    </location>
</feature>
<dbReference type="PRINTS" id="PR01407">
    <property type="entry name" value="BUTYPHLNCDUF"/>
</dbReference>
<dbReference type="Gene3D" id="3.30.40.10">
    <property type="entry name" value="Zinc/RING finger domain, C3HC4 (zinc finger)"/>
    <property type="match status" value="1"/>
</dbReference>
<dbReference type="InterPro" id="IPR001841">
    <property type="entry name" value="Znf_RING"/>
</dbReference>
<dbReference type="KEGG" id="caua:113039146"/>
<dbReference type="SMART" id="SM00589">
    <property type="entry name" value="PRY"/>
    <property type="match status" value="1"/>
</dbReference>
<dbReference type="CDD" id="cd19800">
    <property type="entry name" value="Bbox2_xNF7-like"/>
    <property type="match status" value="1"/>
</dbReference>
<dbReference type="SUPFAM" id="SSF49899">
    <property type="entry name" value="Concanavalin A-like lectins/glucanases"/>
    <property type="match status" value="1"/>
</dbReference>
<dbReference type="Pfam" id="PF00622">
    <property type="entry name" value="SPRY"/>
    <property type="match status" value="1"/>
</dbReference>
<evidence type="ECO:0000256" key="4">
    <source>
        <dbReference type="PROSITE-ProRule" id="PRU00024"/>
    </source>
</evidence>
<feature type="domain" description="RING-type" evidence="6">
    <location>
        <begin position="13"/>
        <end position="53"/>
    </location>
</feature>
<accession>A0A6P6IYL9</accession>
<dbReference type="Gene3D" id="2.60.120.920">
    <property type="match status" value="1"/>
</dbReference>
<evidence type="ECO:0000256" key="5">
    <source>
        <dbReference type="SAM" id="Coils"/>
    </source>
</evidence>
<name>A0A6P6IYL9_CARAU</name>
<dbReference type="SUPFAM" id="SSF57850">
    <property type="entry name" value="RING/U-box"/>
    <property type="match status" value="1"/>
</dbReference>
<dbReference type="SMART" id="SM00184">
    <property type="entry name" value="RING"/>
    <property type="match status" value="1"/>
</dbReference>
<dbReference type="FunFam" id="2.60.120.920:FF:000004">
    <property type="entry name" value="Butyrophilin subfamily 1 member A1"/>
    <property type="match status" value="1"/>
</dbReference>
<dbReference type="InterPro" id="IPR027370">
    <property type="entry name" value="Znf-RING_euk"/>
</dbReference>
<dbReference type="SMART" id="SM00449">
    <property type="entry name" value="SPRY"/>
    <property type="match status" value="1"/>
</dbReference>
<dbReference type="PROSITE" id="PS00518">
    <property type="entry name" value="ZF_RING_1"/>
    <property type="match status" value="1"/>
</dbReference>
<evidence type="ECO:0000313" key="9">
    <source>
        <dbReference type="Proteomes" id="UP000515129"/>
    </source>
</evidence>
<evidence type="ECO:0000256" key="2">
    <source>
        <dbReference type="ARBA" id="ARBA00022771"/>
    </source>
</evidence>
<dbReference type="SMART" id="SM00336">
    <property type="entry name" value="BBOX"/>
    <property type="match status" value="1"/>
</dbReference>
<dbReference type="PROSITE" id="PS50188">
    <property type="entry name" value="B302_SPRY"/>
    <property type="match status" value="1"/>
</dbReference>
<dbReference type="InterPro" id="IPR006574">
    <property type="entry name" value="PRY"/>
</dbReference>
<keyword evidence="3" id="KW-0862">Zinc</keyword>
<dbReference type="CDD" id="cd12893">
    <property type="entry name" value="SPRY_PRY_TRIM35"/>
    <property type="match status" value="1"/>
</dbReference>
<dbReference type="InterPro" id="IPR003879">
    <property type="entry name" value="Butyrophylin_SPRY"/>
</dbReference>
<dbReference type="InterPro" id="IPR050143">
    <property type="entry name" value="TRIM/RBCC"/>
</dbReference>
<keyword evidence="9" id="KW-1185">Reference proteome</keyword>
<dbReference type="InterPro" id="IPR013083">
    <property type="entry name" value="Znf_RING/FYVE/PHD"/>
</dbReference>
<evidence type="ECO:0000259" key="6">
    <source>
        <dbReference type="PROSITE" id="PS50089"/>
    </source>
</evidence>
<dbReference type="InterPro" id="IPR000315">
    <property type="entry name" value="Znf_B-box"/>
</dbReference>
<dbReference type="InterPro" id="IPR013320">
    <property type="entry name" value="ConA-like_dom_sf"/>
</dbReference>
<dbReference type="SUPFAM" id="SSF57845">
    <property type="entry name" value="B-box zinc-binding domain"/>
    <property type="match status" value="1"/>
</dbReference>
<proteinExistence type="predicted"/>
<dbReference type="InterPro" id="IPR017907">
    <property type="entry name" value="Znf_RING_CS"/>
</dbReference>
<dbReference type="GO" id="GO:0008270">
    <property type="term" value="F:zinc ion binding"/>
    <property type="evidence" value="ECO:0007669"/>
    <property type="project" value="UniProtKB-KW"/>
</dbReference>
<gene>
    <name evidence="10" type="primary">LOC113039146</name>
</gene>
<dbReference type="PROSITE" id="PS50089">
    <property type="entry name" value="ZF_RING_2"/>
    <property type="match status" value="1"/>
</dbReference>
<keyword evidence="2 4" id="KW-0863">Zinc-finger</keyword>
<dbReference type="RefSeq" id="XP_026052831.1">
    <property type="nucleotide sequence ID" value="XM_026197046.1"/>
</dbReference>
<dbReference type="Pfam" id="PF25600">
    <property type="entry name" value="TRIM_CC"/>
    <property type="match status" value="1"/>
</dbReference>
<dbReference type="Proteomes" id="UP000515129">
    <property type="component" value="Chromosome 21"/>
</dbReference>
<sequence length="807" mass="92998">MASRSSFEEDLSCPVCCDFFINPVVLSCSHSVCEDCVHRFWEDKRRKECPVCRRSSKERPPVNLALKNLCETYQQHLSRGPSSGDEGVCGLHKEKLKLFCLDDQEPVCLVCRDSRKHTNHRFSPVDEAVMDNKEILKDALGHLEKKRGIFASFKECFNERDELVKFNAQHAERRIKAEFEELHRFLRDEEAIRITALREEEERRSRMMRDKIEETSRQISSLSQTIRDTEEQMKRDDVSFLQNFNSTLQRALCNPPLPEAFPEVTIRFSSHLTNLKLTVLQKMQDTLGESSYYYKPSPIQSDLAAIEISDNQEEYSEYECFQRDGGNCTKIFGGRRSNGDRQQFPDPLARATDLFPAPVSTTEPTFNLPLIHRGPPVSQILRSQIMTRMNYGEKLVVGRPRLRSRFRRTSVPSPLDLAFGASTSASLGGNPQGDLKFLTFRGGDFSLQDMVICDHEVQIYTNIDGRYEILYFCPVLTASVNIAFRGFGKNKDIKLVHSRKHTNHRFCPIDEALTDNKAQAQCTEKLIKEEFEKLHQLLRDQEAIRITALREEENRKSQKMIDRIEETSKQIVYLTRSIRDTQEQVKAGEDSFLRDLKDSLKRVRHGLSDPENVSETLIDVPKHLKNLKFTVLQKMQEDIKYTPVTLDPSTAHSNLMVSDDLTSVRFRDEEKLLPDNPERFDSWECVLASEGFDSGLHCWDVEVGDLTNWTFGVMTESARRKGDILTEKGLWVLGYASGEYYAFITPEQSPPLTVKNKLQKIRVQLNYEKGKLSFIDPLSNTSIHTFTQKFTEKVYPWFGLRCDVCPL</sequence>
<dbReference type="PROSITE" id="PS50119">
    <property type="entry name" value="ZF_BBOX"/>
    <property type="match status" value="1"/>
</dbReference>
<reference evidence="10" key="1">
    <citation type="submission" date="2025-08" db="UniProtKB">
        <authorList>
            <consortium name="RefSeq"/>
        </authorList>
    </citation>
    <scope>IDENTIFICATION</scope>
    <source>
        <strain evidence="10">Wakin</strain>
        <tissue evidence="10">Muscle</tissue>
    </source>
</reference>
<dbReference type="GeneID" id="113039146"/>
<dbReference type="Pfam" id="PF13445">
    <property type="entry name" value="zf-RING_UBOX"/>
    <property type="match status" value="1"/>
</dbReference>
<dbReference type="Pfam" id="PF13765">
    <property type="entry name" value="PRY"/>
    <property type="match status" value="1"/>
</dbReference>
<evidence type="ECO:0000256" key="1">
    <source>
        <dbReference type="ARBA" id="ARBA00022723"/>
    </source>
</evidence>
<dbReference type="InterPro" id="IPR003877">
    <property type="entry name" value="SPRY_dom"/>
</dbReference>
<dbReference type="PANTHER" id="PTHR24103">
    <property type="entry name" value="E3 UBIQUITIN-PROTEIN LIGASE TRIM"/>
    <property type="match status" value="1"/>
</dbReference>
<evidence type="ECO:0000259" key="7">
    <source>
        <dbReference type="PROSITE" id="PS50119"/>
    </source>
</evidence>
<dbReference type="InterPro" id="IPR001870">
    <property type="entry name" value="B30.2/SPRY"/>
</dbReference>
<dbReference type="OrthoDB" id="8932666at2759"/>
<feature type="domain" description="B30.2/SPRY" evidence="8">
    <location>
        <begin position="624"/>
        <end position="807"/>
    </location>
</feature>
<dbReference type="Gene3D" id="3.30.160.60">
    <property type="entry name" value="Classic Zinc Finger"/>
    <property type="match status" value="1"/>
</dbReference>
<evidence type="ECO:0000259" key="8">
    <source>
        <dbReference type="PROSITE" id="PS50188"/>
    </source>
</evidence>
<evidence type="ECO:0000256" key="3">
    <source>
        <dbReference type="ARBA" id="ARBA00022833"/>
    </source>
</evidence>
<dbReference type="InterPro" id="IPR043136">
    <property type="entry name" value="B30.2/SPRY_sf"/>
</dbReference>
<keyword evidence="5" id="KW-0175">Coiled coil</keyword>
<feature type="coiled-coil region" evidence="5">
    <location>
        <begin position="198"/>
        <end position="232"/>
    </location>
</feature>
<dbReference type="Pfam" id="PF00643">
    <property type="entry name" value="zf-B_box"/>
    <property type="match status" value="1"/>
</dbReference>
<protein>
    <submittedName>
        <fullName evidence="10">E3 ubiquitin-protein ligase TRIM39</fullName>
    </submittedName>
</protein>
<keyword evidence="1" id="KW-0479">Metal-binding</keyword>
<dbReference type="AlphaFoldDB" id="A0A6P6IYL9"/>